<dbReference type="OrthoDB" id="4188577at2759"/>
<protein>
    <submittedName>
        <fullName evidence="1">Uncharacterized protein</fullName>
    </submittedName>
</protein>
<organism evidence="1 2">
    <name type="scientific">Blastomyces silverae</name>
    <dbReference type="NCBI Taxonomy" id="2060906"/>
    <lineage>
        <taxon>Eukaryota</taxon>
        <taxon>Fungi</taxon>
        <taxon>Dikarya</taxon>
        <taxon>Ascomycota</taxon>
        <taxon>Pezizomycotina</taxon>
        <taxon>Eurotiomycetes</taxon>
        <taxon>Eurotiomycetidae</taxon>
        <taxon>Onygenales</taxon>
        <taxon>Ajellomycetaceae</taxon>
        <taxon>Blastomyces</taxon>
    </lineage>
</organism>
<name>A0A0H1B2H8_9EURO</name>
<reference evidence="2" key="1">
    <citation type="journal article" date="2015" name="PLoS Genet.">
        <title>The dynamic genome and transcriptome of the human fungal pathogen Blastomyces and close relative Emmonsia.</title>
        <authorList>
            <person name="Munoz J.F."/>
            <person name="Gauthier G.M."/>
            <person name="Desjardins C.A."/>
            <person name="Gallo J.E."/>
            <person name="Holder J."/>
            <person name="Sullivan T.D."/>
            <person name="Marty A.J."/>
            <person name="Carmen J.C."/>
            <person name="Chen Z."/>
            <person name="Ding L."/>
            <person name="Gujja S."/>
            <person name="Magrini V."/>
            <person name="Misas E."/>
            <person name="Mitreva M."/>
            <person name="Priest M."/>
            <person name="Saif S."/>
            <person name="Whiston E.A."/>
            <person name="Young S."/>
            <person name="Zeng Q."/>
            <person name="Goldman W.E."/>
            <person name="Mardis E.R."/>
            <person name="Taylor J.W."/>
            <person name="McEwen J.G."/>
            <person name="Clay O.K."/>
            <person name="Klein B.S."/>
            <person name="Cuomo C.A."/>
        </authorList>
    </citation>
    <scope>NUCLEOTIDE SEQUENCE [LARGE SCALE GENOMIC DNA]</scope>
    <source>
        <strain evidence="2">UAMH 139</strain>
    </source>
</reference>
<sequence>MSANTTCDLDFCVAAAAMAKPWETIDGESYDQDAINSREQFETSSRLSPSRYDDAEMYFLEFCKALLIIKERVPKDIEMSGLMPICMDEYYTLHLVKEHLRAVAHGLRPEGRGNGMDTLDLSVMLLGNK</sequence>
<evidence type="ECO:0000313" key="1">
    <source>
        <dbReference type="EMBL" id="KLJ05639.1"/>
    </source>
</evidence>
<dbReference type="Proteomes" id="UP000053573">
    <property type="component" value="Unassembled WGS sequence"/>
</dbReference>
<dbReference type="AlphaFoldDB" id="A0A0H1B2H8"/>
<gene>
    <name evidence="1" type="ORF">EMPG_09349</name>
</gene>
<comment type="caution">
    <text evidence="1">The sequence shown here is derived from an EMBL/GenBank/DDBJ whole genome shotgun (WGS) entry which is preliminary data.</text>
</comment>
<proteinExistence type="predicted"/>
<keyword evidence="2" id="KW-1185">Reference proteome</keyword>
<dbReference type="EMBL" id="LDEV01003574">
    <property type="protein sequence ID" value="KLJ05639.1"/>
    <property type="molecule type" value="Genomic_DNA"/>
</dbReference>
<evidence type="ECO:0000313" key="2">
    <source>
        <dbReference type="Proteomes" id="UP000053573"/>
    </source>
</evidence>
<accession>A0A0H1B2H8</accession>